<dbReference type="RefSeq" id="XP_036626554.1">
    <property type="nucleotide sequence ID" value="XM_036771933.1"/>
</dbReference>
<gene>
    <name evidence="1" type="ORF">PC9H_002292</name>
</gene>
<proteinExistence type="predicted"/>
<comment type="caution">
    <text evidence="1">The sequence shown here is derived from an EMBL/GenBank/DDBJ whole genome shotgun (WGS) entry which is preliminary data.</text>
</comment>
<evidence type="ECO:0000313" key="1">
    <source>
        <dbReference type="EMBL" id="KAF7419700.1"/>
    </source>
</evidence>
<reference evidence="1" key="1">
    <citation type="submission" date="2019-07" db="EMBL/GenBank/DDBJ databases">
        <authorList>
            <person name="Palmer J.M."/>
        </authorList>
    </citation>
    <scope>NUCLEOTIDE SEQUENCE</scope>
    <source>
        <strain evidence="1">PC9</strain>
    </source>
</reference>
<dbReference type="Proteomes" id="UP000623687">
    <property type="component" value="Unassembled WGS sequence"/>
</dbReference>
<accession>A0A8H6ZQ36</accession>
<organism evidence="1 2">
    <name type="scientific">Pleurotus ostreatus</name>
    <name type="common">Oyster mushroom</name>
    <name type="synonym">White-rot fungus</name>
    <dbReference type="NCBI Taxonomy" id="5322"/>
    <lineage>
        <taxon>Eukaryota</taxon>
        <taxon>Fungi</taxon>
        <taxon>Dikarya</taxon>
        <taxon>Basidiomycota</taxon>
        <taxon>Agaricomycotina</taxon>
        <taxon>Agaricomycetes</taxon>
        <taxon>Agaricomycetidae</taxon>
        <taxon>Agaricales</taxon>
        <taxon>Pleurotineae</taxon>
        <taxon>Pleurotaceae</taxon>
        <taxon>Pleurotus</taxon>
    </lineage>
</organism>
<dbReference type="AlphaFoldDB" id="A0A8H6ZQ36"/>
<evidence type="ECO:0000313" key="2">
    <source>
        <dbReference type="Proteomes" id="UP000623687"/>
    </source>
</evidence>
<name>A0A8H6ZQ36_PLEOS</name>
<sequence length="384" mass="43165">MDSYDEKTGIRTGHRFYVEGDQSYQMSNELWTAGSTVSFRDINTSSGELGRLFTKRRCPKAFRWKPRQPKKVWREIIVEYANARCERNDVVVTVDDMLGMARRAEYNRQGEAHIQFKRRFSFGTSTSIFKVKRTQYYNSHVLFSVNVGLEFGSNKDCLRFIHHDIHQLRWREVVQNENDDAHTIVDDVCETVAALALDYRHEALAAIERGLSSDDFDVEFTRPETQLTRRRASPPAENDTRRCFVMLHLSAYAWAPCDGLPSSIADVHWTATDSPRAFPSRSNPFQYLNNFHLSLPSAASADRSPCSSSPPRASPLTITFSAQGISCFTGTNAMSAGNGLTINGTNRTVVVNHIGAVMGDYFGIVNGGNVGGTNNTNHVHSYSR</sequence>
<keyword evidence="2" id="KW-1185">Reference proteome</keyword>
<dbReference type="OrthoDB" id="10496683at2759"/>
<protein>
    <submittedName>
        <fullName evidence="1">Uncharacterized protein</fullName>
    </submittedName>
</protein>
<dbReference type="EMBL" id="JACETU010000010">
    <property type="protein sequence ID" value="KAF7419700.1"/>
    <property type="molecule type" value="Genomic_DNA"/>
</dbReference>
<dbReference type="GeneID" id="59372133"/>
<dbReference type="VEuPathDB" id="FungiDB:PC9H_002292"/>